<dbReference type="Proteomes" id="UP000318815">
    <property type="component" value="Unassembled WGS sequence"/>
</dbReference>
<name>A0A5C6LKP0_9BACT</name>
<gene>
    <name evidence="1" type="ORF">FEF09_27190</name>
</gene>
<dbReference type="AlphaFoldDB" id="A0A5C6LKP0"/>
<proteinExistence type="predicted"/>
<protein>
    <submittedName>
        <fullName evidence="1">Uncharacterized protein</fullName>
    </submittedName>
</protein>
<keyword evidence="2" id="KW-1185">Reference proteome</keyword>
<reference evidence="1 2" key="1">
    <citation type="submission" date="2019-08" db="EMBL/GenBank/DDBJ databases">
        <title>Whole genome sequencing of chitin degrading bacteria Chitinophaga pinensis YS16.</title>
        <authorList>
            <person name="Singh R.P."/>
            <person name="Manchanda G."/>
            <person name="Maurya I.K."/>
            <person name="Joshi N.K."/>
            <person name="Srivastava A.K."/>
        </authorList>
    </citation>
    <scope>NUCLEOTIDE SEQUENCE [LARGE SCALE GENOMIC DNA]</scope>
    <source>
        <strain evidence="1 2">YS-16</strain>
    </source>
</reference>
<evidence type="ECO:0000313" key="2">
    <source>
        <dbReference type="Proteomes" id="UP000318815"/>
    </source>
</evidence>
<dbReference type="EMBL" id="VOHS01000057">
    <property type="protein sequence ID" value="TWV93313.1"/>
    <property type="molecule type" value="Genomic_DNA"/>
</dbReference>
<accession>A0A5C6LKP0</accession>
<dbReference type="RefSeq" id="WP_146308012.1">
    <property type="nucleotide sequence ID" value="NZ_VOHS01000057.1"/>
</dbReference>
<comment type="caution">
    <text evidence="1">The sequence shown here is derived from an EMBL/GenBank/DDBJ whole genome shotgun (WGS) entry which is preliminary data.</text>
</comment>
<evidence type="ECO:0000313" key="1">
    <source>
        <dbReference type="EMBL" id="TWV93313.1"/>
    </source>
</evidence>
<organism evidence="1 2">
    <name type="scientific">Chitinophaga pinensis</name>
    <dbReference type="NCBI Taxonomy" id="79329"/>
    <lineage>
        <taxon>Bacteria</taxon>
        <taxon>Pseudomonadati</taxon>
        <taxon>Bacteroidota</taxon>
        <taxon>Chitinophagia</taxon>
        <taxon>Chitinophagales</taxon>
        <taxon>Chitinophagaceae</taxon>
        <taxon>Chitinophaga</taxon>
    </lineage>
</organism>
<dbReference type="OrthoDB" id="2044786at2"/>
<sequence length="122" mass="13449">MNFKTLLLKDAIAQELLNSLAADFESLLEESEDLIVRIYEGDTVLNESIDLYDLFYEENVAGIIVNGNLTVNGTIIDYELDTYSCFLQIKGSLNCHTLASGCAEILIAGDANITEALVAFYK</sequence>